<dbReference type="HOGENOM" id="CLU_1608961_0_0_11"/>
<dbReference type="KEGG" id="mts:MTES_1391"/>
<gene>
    <name evidence="3" type="ordered locus">MTES_1391</name>
</gene>
<feature type="chain" id="PRO_5038374243" evidence="2">
    <location>
        <begin position="20"/>
        <end position="165"/>
    </location>
</feature>
<evidence type="ECO:0000256" key="2">
    <source>
        <dbReference type="SAM" id="SignalP"/>
    </source>
</evidence>
<reference key="2">
    <citation type="submission" date="2011-02" db="EMBL/GenBank/DDBJ databases">
        <title>Genome sequence of Microbacterium testaceum StLB037.</title>
        <authorList>
            <person name="Morohoshi T."/>
            <person name="Wang W.Z."/>
            <person name="Someya N."/>
            <person name="Ikeda T."/>
        </authorList>
    </citation>
    <scope>NUCLEOTIDE SEQUENCE</scope>
    <source>
        <strain>StLB037</strain>
    </source>
</reference>
<proteinExistence type="predicted"/>
<dbReference type="Proteomes" id="UP000008975">
    <property type="component" value="Chromosome"/>
</dbReference>
<keyword evidence="2" id="KW-0732">Signal</keyword>
<dbReference type="EMBL" id="AP012052">
    <property type="protein sequence ID" value="BAJ74355.1"/>
    <property type="molecule type" value="Genomic_DNA"/>
</dbReference>
<evidence type="ECO:0000313" key="3">
    <source>
        <dbReference type="EMBL" id="BAJ74355.1"/>
    </source>
</evidence>
<sequence length="165" mass="16587">MRSPHALVVTLLAAGLALTGCTGSTPPDETSDAAPSASGSPVATATPVPADGPVAAFQAWWTAVRSADTVAACGALTEPLQQRMMAEYAAATGTEVGDCATLIRQSSALYTAAGLPADVSIALESETATDATLQVTYANGDCGTVHLERTATAWSLTELSEECAG</sequence>
<dbReference type="OrthoDB" id="4829006at2"/>
<name>E8N8B0_MICTS</name>
<organism evidence="3 4">
    <name type="scientific">Microbacterium testaceum (strain StLB037)</name>
    <dbReference type="NCBI Taxonomy" id="979556"/>
    <lineage>
        <taxon>Bacteria</taxon>
        <taxon>Bacillati</taxon>
        <taxon>Actinomycetota</taxon>
        <taxon>Actinomycetes</taxon>
        <taxon>Micrococcales</taxon>
        <taxon>Microbacteriaceae</taxon>
        <taxon>Microbacterium</taxon>
    </lineage>
</organism>
<evidence type="ECO:0000256" key="1">
    <source>
        <dbReference type="SAM" id="MobiDB-lite"/>
    </source>
</evidence>
<dbReference type="eggNOG" id="ENOG5033X6X">
    <property type="taxonomic scope" value="Bacteria"/>
</dbReference>
<dbReference type="RefSeq" id="WP_013584480.1">
    <property type="nucleotide sequence ID" value="NC_015125.1"/>
</dbReference>
<feature type="signal peptide" evidence="2">
    <location>
        <begin position="1"/>
        <end position="19"/>
    </location>
</feature>
<protein>
    <submittedName>
        <fullName evidence="3">Glutamyl-tRNA reductase</fullName>
    </submittedName>
</protein>
<reference evidence="3 4" key="1">
    <citation type="journal article" date="2011" name="J. Bacteriol.">
        <title>Genome sequence of Microbacterium testaceum StLB037, an N-acylhomoserine lactone-degrading bacterium isolated from potato leaves.</title>
        <authorList>
            <person name="Morohoshi T."/>
            <person name="Wang W.-Z."/>
            <person name="Someya N."/>
            <person name="Ikeda T."/>
        </authorList>
    </citation>
    <scope>NUCLEOTIDE SEQUENCE [LARGE SCALE GENOMIC DNA]</scope>
    <source>
        <strain evidence="3 4">StLB037</strain>
    </source>
</reference>
<dbReference type="AlphaFoldDB" id="E8N8B0"/>
<evidence type="ECO:0000313" key="4">
    <source>
        <dbReference type="Proteomes" id="UP000008975"/>
    </source>
</evidence>
<accession>E8N8B0</accession>
<feature type="region of interest" description="Disordered" evidence="1">
    <location>
        <begin position="23"/>
        <end position="46"/>
    </location>
</feature>
<dbReference type="PROSITE" id="PS51257">
    <property type="entry name" value="PROKAR_LIPOPROTEIN"/>
    <property type="match status" value="1"/>
</dbReference>